<evidence type="ECO:0000256" key="4">
    <source>
        <dbReference type="ARBA" id="ARBA00023235"/>
    </source>
</evidence>
<dbReference type="EC" id="5.3.1.14" evidence="6 7"/>
<dbReference type="InterPro" id="IPR009308">
    <property type="entry name" value="Rhamnose_isomerase"/>
</dbReference>
<dbReference type="UniPathway" id="UPA00541">
    <property type="reaction ID" value="UER00601"/>
</dbReference>
<sequence length="428" mass="47405">MTSTPNCAAAFELASEQYASIGVNVKAALSMLSNIAVSVHCWQGDDVVGFESDARALGDGLAVTGNYPGRARNADELRSDLRLAYSLIPGKHRLNLHALYGDFETPADRDEIEVSHFQGWIDWARDQQISLDFNPSFFSHRNASDGFTLAHSDPGIRQFWIDHGIACRKIAAAMGAEQGNPCINNFWVPDGYKDTPANRRQPRERLADSLDAVFAEPLATDHTLDAVECKLFGIGSESYVVGSHEFYMGYAMSRNKVLCLDAGHFHPTEVISDKISSVLMYLPQILLHVSRGVRWDSDHVVTFTDELQAIMQEIVRGGYLQRVNIGLDFFDASINRVAAWVIGTRNVLKALLAALLEPVDLLQKAEAEGDYTTRLALMEEQKTMPLGAVWDYYCESTGVPSGSQWLTNVRHYEDSISADRSEIAPSII</sequence>
<keyword evidence="9" id="KW-1185">Reference proteome</keyword>
<evidence type="ECO:0000256" key="5">
    <source>
        <dbReference type="ARBA" id="ARBA00023308"/>
    </source>
</evidence>
<dbReference type="InterPro" id="IPR036237">
    <property type="entry name" value="Xyl_isomerase-like_sf"/>
</dbReference>
<dbReference type="RefSeq" id="WP_145292596.1">
    <property type="nucleotide sequence ID" value="NZ_CP036319.1"/>
</dbReference>
<dbReference type="EMBL" id="SJPL01000002">
    <property type="protein sequence ID" value="TWT65778.1"/>
    <property type="molecule type" value="Genomic_DNA"/>
</dbReference>
<dbReference type="AlphaFoldDB" id="A0A5C5XSY1"/>
<dbReference type="PANTHER" id="PTHR30268">
    <property type="entry name" value="L-RHAMNOSE ISOMERASE"/>
    <property type="match status" value="1"/>
</dbReference>
<gene>
    <name evidence="8" type="primary">rhaA_2</name>
    <name evidence="6" type="synonym">rhaA</name>
    <name evidence="8" type="ORF">Pan14r_53280</name>
</gene>
<dbReference type="SUPFAM" id="SSF51658">
    <property type="entry name" value="Xylose isomerase-like"/>
    <property type="match status" value="1"/>
</dbReference>
<comment type="caution">
    <text evidence="8">The sequence shown here is derived from an EMBL/GenBank/DDBJ whole genome shotgun (WGS) entry which is preliminary data.</text>
</comment>
<dbReference type="HAMAP" id="MF_00541">
    <property type="entry name" value="RhaA"/>
    <property type="match status" value="1"/>
</dbReference>
<comment type="cofactor">
    <cofactor evidence="6">
        <name>Mn(2+)</name>
        <dbReference type="ChEBI" id="CHEBI:29035"/>
    </cofactor>
    <text evidence="6">Binds 1 Mn(2+) ion per subunit.</text>
</comment>
<dbReference type="Gene3D" id="3.20.20.150">
    <property type="entry name" value="Divalent-metal-dependent TIM barrel enzymes"/>
    <property type="match status" value="1"/>
</dbReference>
<dbReference type="OrthoDB" id="9766697at2"/>
<keyword evidence="1 6" id="KW-0963">Cytoplasm</keyword>
<evidence type="ECO:0000313" key="9">
    <source>
        <dbReference type="Proteomes" id="UP000317238"/>
    </source>
</evidence>
<evidence type="ECO:0000256" key="7">
    <source>
        <dbReference type="NCBIfam" id="TIGR01748"/>
    </source>
</evidence>
<comment type="function">
    <text evidence="6">Catalyzes the interconversion of L-rhamnose and L-rhamnulose.</text>
</comment>
<dbReference type="GO" id="GO:0005737">
    <property type="term" value="C:cytoplasm"/>
    <property type="evidence" value="ECO:0007669"/>
    <property type="project" value="UniProtKB-SubCell"/>
</dbReference>
<keyword evidence="3 6" id="KW-0464">Manganese</keyword>
<feature type="binding site" evidence="6">
    <location>
        <position position="296"/>
    </location>
    <ligand>
        <name>Mn(2+)</name>
        <dbReference type="ChEBI" id="CHEBI:29035"/>
    </ligand>
</feature>
<evidence type="ECO:0000256" key="3">
    <source>
        <dbReference type="ARBA" id="ARBA00023211"/>
    </source>
</evidence>
<proteinExistence type="inferred from homology"/>
<dbReference type="NCBIfam" id="NF002203">
    <property type="entry name" value="PRK01076.1"/>
    <property type="match status" value="1"/>
</dbReference>
<keyword evidence="4 6" id="KW-0413">Isomerase</keyword>
<dbReference type="GO" id="GO:0019324">
    <property type="term" value="P:L-lyxose metabolic process"/>
    <property type="evidence" value="ECO:0007669"/>
    <property type="project" value="TreeGrafter"/>
</dbReference>
<dbReference type="Pfam" id="PF06134">
    <property type="entry name" value="RhaA"/>
    <property type="match status" value="1"/>
</dbReference>
<dbReference type="GO" id="GO:0019301">
    <property type="term" value="P:rhamnose catabolic process"/>
    <property type="evidence" value="ECO:0007669"/>
    <property type="project" value="UniProtKB-UniRule"/>
</dbReference>
<dbReference type="GO" id="GO:0030145">
    <property type="term" value="F:manganese ion binding"/>
    <property type="evidence" value="ECO:0007669"/>
    <property type="project" value="UniProtKB-UniRule"/>
</dbReference>
<accession>A0A5C5XSY1</accession>
<evidence type="ECO:0000256" key="1">
    <source>
        <dbReference type="ARBA" id="ARBA00022490"/>
    </source>
</evidence>
<organism evidence="8 9">
    <name type="scientific">Crateriforma conspicua</name>
    <dbReference type="NCBI Taxonomy" id="2527996"/>
    <lineage>
        <taxon>Bacteria</taxon>
        <taxon>Pseudomonadati</taxon>
        <taxon>Planctomycetota</taxon>
        <taxon>Planctomycetia</taxon>
        <taxon>Planctomycetales</taxon>
        <taxon>Planctomycetaceae</taxon>
        <taxon>Crateriforma</taxon>
    </lineage>
</organism>
<evidence type="ECO:0000256" key="2">
    <source>
        <dbReference type="ARBA" id="ARBA00022723"/>
    </source>
</evidence>
<name>A0A5C5XSY1_9PLAN</name>
<comment type="subcellular location">
    <subcellularLocation>
        <location evidence="6">Cytoplasm</location>
    </subcellularLocation>
</comment>
<comment type="pathway">
    <text evidence="6">Carbohydrate degradation; L-rhamnose degradation; glycerone phosphate from L-rhamnose: step 1/3.</text>
</comment>
<evidence type="ECO:0000313" key="8">
    <source>
        <dbReference type="EMBL" id="TWT65778.1"/>
    </source>
</evidence>
<dbReference type="Proteomes" id="UP000317238">
    <property type="component" value="Unassembled WGS sequence"/>
</dbReference>
<comment type="similarity">
    <text evidence="6">Belongs to the rhamnose isomerase family.</text>
</comment>
<dbReference type="PANTHER" id="PTHR30268:SF0">
    <property type="entry name" value="L-RHAMNOSE ISOMERASE"/>
    <property type="match status" value="1"/>
</dbReference>
<keyword evidence="5 6" id="KW-0684">Rhamnose metabolism</keyword>
<dbReference type="GO" id="GO:0008740">
    <property type="term" value="F:L-rhamnose isomerase activity"/>
    <property type="evidence" value="ECO:0007669"/>
    <property type="project" value="UniProtKB-UniRule"/>
</dbReference>
<feature type="binding site" evidence="6">
    <location>
        <position position="298"/>
    </location>
    <ligand>
        <name>Mn(2+)</name>
        <dbReference type="ChEBI" id="CHEBI:29035"/>
    </ligand>
</feature>
<protein>
    <recommendedName>
        <fullName evidence="6 7">L-rhamnose isomerase</fullName>
        <ecNumber evidence="6 7">5.3.1.14</ecNumber>
    </recommendedName>
</protein>
<feature type="binding site" evidence="6">
    <location>
        <position position="264"/>
    </location>
    <ligand>
        <name>Mn(2+)</name>
        <dbReference type="ChEBI" id="CHEBI:29035"/>
    </ligand>
</feature>
<comment type="catalytic activity">
    <reaction evidence="6">
        <text>L-rhamnopyranose = L-rhamnulose</text>
        <dbReference type="Rhea" id="RHEA:23160"/>
        <dbReference type="ChEBI" id="CHEBI:17897"/>
        <dbReference type="ChEBI" id="CHEBI:62346"/>
        <dbReference type="EC" id="5.3.1.14"/>
    </reaction>
</comment>
<dbReference type="NCBIfam" id="TIGR01748">
    <property type="entry name" value="rhaA"/>
    <property type="match status" value="1"/>
</dbReference>
<dbReference type="InterPro" id="IPR050337">
    <property type="entry name" value="L-rhamnose_isomerase"/>
</dbReference>
<reference evidence="8 9" key="1">
    <citation type="submission" date="2019-02" db="EMBL/GenBank/DDBJ databases">
        <title>Deep-cultivation of Planctomycetes and their phenomic and genomic characterization uncovers novel biology.</title>
        <authorList>
            <person name="Wiegand S."/>
            <person name="Jogler M."/>
            <person name="Boedeker C."/>
            <person name="Pinto D."/>
            <person name="Vollmers J."/>
            <person name="Rivas-Marin E."/>
            <person name="Kohn T."/>
            <person name="Peeters S.H."/>
            <person name="Heuer A."/>
            <person name="Rast P."/>
            <person name="Oberbeckmann S."/>
            <person name="Bunk B."/>
            <person name="Jeske O."/>
            <person name="Meyerdierks A."/>
            <person name="Storesund J.E."/>
            <person name="Kallscheuer N."/>
            <person name="Luecker S."/>
            <person name="Lage O.M."/>
            <person name="Pohl T."/>
            <person name="Merkel B.J."/>
            <person name="Hornburger P."/>
            <person name="Mueller R.-W."/>
            <person name="Bruemmer F."/>
            <person name="Labrenz M."/>
            <person name="Spormann A.M."/>
            <person name="Op Den Camp H."/>
            <person name="Overmann J."/>
            <person name="Amann R."/>
            <person name="Jetten M.S.M."/>
            <person name="Mascher T."/>
            <person name="Medema M.H."/>
            <person name="Devos D.P."/>
            <person name="Kaster A.-K."/>
            <person name="Ovreas L."/>
            <person name="Rohde M."/>
            <person name="Galperin M.Y."/>
            <person name="Jogler C."/>
        </authorList>
    </citation>
    <scope>NUCLEOTIDE SEQUENCE [LARGE SCALE GENOMIC DNA]</scope>
    <source>
        <strain evidence="8 9">Pan14r</strain>
    </source>
</reference>
<keyword evidence="2 6" id="KW-0479">Metal-binding</keyword>
<evidence type="ECO:0000256" key="6">
    <source>
        <dbReference type="HAMAP-Rule" id="MF_00541"/>
    </source>
</evidence>